<dbReference type="AlphaFoldDB" id="A0A1I0QPV3"/>
<dbReference type="STRING" id="1267423.SAMN05216290_2558"/>
<name>A0A1I0QPV3_9BACT</name>
<evidence type="ECO:0000256" key="2">
    <source>
        <dbReference type="ARBA" id="ARBA00022748"/>
    </source>
</evidence>
<dbReference type="PANTHER" id="PTHR42852">
    <property type="entry name" value="THIOL:DISULFIDE INTERCHANGE PROTEIN DSBE"/>
    <property type="match status" value="1"/>
</dbReference>
<evidence type="ECO:0000259" key="4">
    <source>
        <dbReference type="PROSITE" id="PS51352"/>
    </source>
</evidence>
<organism evidence="5 6">
    <name type="scientific">Roseivirga pacifica</name>
    <dbReference type="NCBI Taxonomy" id="1267423"/>
    <lineage>
        <taxon>Bacteria</taxon>
        <taxon>Pseudomonadati</taxon>
        <taxon>Bacteroidota</taxon>
        <taxon>Cytophagia</taxon>
        <taxon>Cytophagales</taxon>
        <taxon>Roseivirgaceae</taxon>
        <taxon>Roseivirga</taxon>
    </lineage>
</organism>
<comment type="subcellular location">
    <subcellularLocation>
        <location evidence="1">Cell envelope</location>
    </subcellularLocation>
</comment>
<dbReference type="GO" id="GO:0017004">
    <property type="term" value="P:cytochrome complex assembly"/>
    <property type="evidence" value="ECO:0007669"/>
    <property type="project" value="UniProtKB-KW"/>
</dbReference>
<dbReference type="InterPro" id="IPR013766">
    <property type="entry name" value="Thioredoxin_domain"/>
</dbReference>
<dbReference type="InterPro" id="IPR013740">
    <property type="entry name" value="Redoxin"/>
</dbReference>
<dbReference type="PROSITE" id="PS51352">
    <property type="entry name" value="THIOREDOXIN_2"/>
    <property type="match status" value="1"/>
</dbReference>
<dbReference type="EMBL" id="FOIR01000002">
    <property type="protein sequence ID" value="SEW29466.1"/>
    <property type="molecule type" value="Genomic_DNA"/>
</dbReference>
<keyword evidence="6" id="KW-1185">Reference proteome</keyword>
<dbReference type="Pfam" id="PF08534">
    <property type="entry name" value="Redoxin"/>
    <property type="match status" value="1"/>
</dbReference>
<evidence type="ECO:0000256" key="3">
    <source>
        <dbReference type="ARBA" id="ARBA00023284"/>
    </source>
</evidence>
<protein>
    <submittedName>
        <fullName evidence="5">Peroxiredoxin</fullName>
    </submittedName>
</protein>
<proteinExistence type="predicted"/>
<keyword evidence="2" id="KW-0201">Cytochrome c-type biogenesis</keyword>
<dbReference type="GO" id="GO:0016491">
    <property type="term" value="F:oxidoreductase activity"/>
    <property type="evidence" value="ECO:0007669"/>
    <property type="project" value="InterPro"/>
</dbReference>
<dbReference type="Proteomes" id="UP000199437">
    <property type="component" value="Unassembled WGS sequence"/>
</dbReference>
<dbReference type="GeneID" id="99987252"/>
<dbReference type="RefSeq" id="WP_090258957.1">
    <property type="nucleotide sequence ID" value="NZ_FOIR01000002.1"/>
</dbReference>
<dbReference type="CDD" id="cd02966">
    <property type="entry name" value="TlpA_like_family"/>
    <property type="match status" value="1"/>
</dbReference>
<evidence type="ECO:0000256" key="1">
    <source>
        <dbReference type="ARBA" id="ARBA00004196"/>
    </source>
</evidence>
<dbReference type="GO" id="GO:0030313">
    <property type="term" value="C:cell envelope"/>
    <property type="evidence" value="ECO:0007669"/>
    <property type="project" value="UniProtKB-SubCell"/>
</dbReference>
<keyword evidence="3" id="KW-0676">Redox-active center</keyword>
<dbReference type="PROSITE" id="PS00194">
    <property type="entry name" value="THIOREDOXIN_1"/>
    <property type="match status" value="1"/>
</dbReference>
<dbReference type="InterPro" id="IPR017937">
    <property type="entry name" value="Thioredoxin_CS"/>
</dbReference>
<dbReference type="PANTHER" id="PTHR42852:SF13">
    <property type="entry name" value="PROTEIN DIPZ"/>
    <property type="match status" value="1"/>
</dbReference>
<evidence type="ECO:0000313" key="5">
    <source>
        <dbReference type="EMBL" id="SEW29466.1"/>
    </source>
</evidence>
<sequence length="202" mass="23082">MAEKKKKRISKRDWIELSVIVAIFATIYITGSQAEVFGRVQQVVLKTGVMNATALNEDAYFNADYDFLLVNEKGETVDARSLKGKTIFMNIWATWCPPCVAEMPSINKLYANFKDNDNVVFLMISHDREFETAKKWVAQKEFDFPIFQLKTRLPDIYETGVVPSTFVISPAGEIVASKTGMANYNSRRFRKFMEKLSAGEEY</sequence>
<dbReference type="InterPro" id="IPR036249">
    <property type="entry name" value="Thioredoxin-like_sf"/>
</dbReference>
<evidence type="ECO:0000313" key="6">
    <source>
        <dbReference type="Proteomes" id="UP000199437"/>
    </source>
</evidence>
<dbReference type="Gene3D" id="3.40.30.10">
    <property type="entry name" value="Glutaredoxin"/>
    <property type="match status" value="1"/>
</dbReference>
<dbReference type="InterPro" id="IPR050553">
    <property type="entry name" value="Thioredoxin_ResA/DsbE_sf"/>
</dbReference>
<dbReference type="SUPFAM" id="SSF52833">
    <property type="entry name" value="Thioredoxin-like"/>
    <property type="match status" value="1"/>
</dbReference>
<accession>A0A1I0QPV3</accession>
<gene>
    <name evidence="5" type="ORF">SAMN05216290_2558</name>
</gene>
<reference evidence="6" key="1">
    <citation type="submission" date="2016-10" db="EMBL/GenBank/DDBJ databases">
        <authorList>
            <person name="Varghese N."/>
            <person name="Submissions S."/>
        </authorList>
    </citation>
    <scope>NUCLEOTIDE SEQUENCE [LARGE SCALE GENOMIC DNA]</scope>
    <source>
        <strain evidence="6">CGMCC 1.12402</strain>
    </source>
</reference>
<feature type="domain" description="Thioredoxin" evidence="4">
    <location>
        <begin position="58"/>
        <end position="198"/>
    </location>
</feature>
<dbReference type="OrthoDB" id="6399635at2"/>